<dbReference type="PANTHER" id="PTHR42775:SF1">
    <property type="entry name" value="PERMEASE RV2963-RELATED"/>
    <property type="match status" value="1"/>
</dbReference>
<gene>
    <name evidence="8" type="ORF">UW07_C0020G0012</name>
</gene>
<keyword evidence="4 7" id="KW-0812">Transmembrane</keyword>
<dbReference type="Pfam" id="PF03773">
    <property type="entry name" value="ArsP_1"/>
    <property type="match status" value="1"/>
</dbReference>
<comment type="subcellular location">
    <subcellularLocation>
        <location evidence="1">Cell membrane</location>
        <topology evidence="1">Multi-pass membrane protein</topology>
    </subcellularLocation>
</comment>
<evidence type="ECO:0000256" key="7">
    <source>
        <dbReference type="SAM" id="Phobius"/>
    </source>
</evidence>
<dbReference type="InterPro" id="IPR053166">
    <property type="entry name" value="UPF0718_permease"/>
</dbReference>
<sequence length="324" mass="36542">MYNKENKYEYFLPRKIVGRLADLFRFCPSARNAFRRGGQFFHLRHCKDFHSPLGHYFCRFHRPLLSATGKNQGHSLPQKQVQRQHSRFFARHHYTVLLMLSHPVIQAGVPLGVTFSFLVASPMINEVALVLLLGMFGWKIALIYVTSGLIISVFSGIIIGKMKAESLLEPFVYQNIANRNAELPKMTRRERFIYAKNYTLNILRKVWLYVLIGIGIGAWIHGYVPADFLAQYAGSDKWYAVPMAVLVGIPLYANATGIIPLVSALAEKGVAMGTTLAFMMSVTALSFPEFMILKRVMKVKLILIFAAIVGAGIIFMGYLFNAVI</sequence>
<accession>A0A0G1HW98</accession>
<evidence type="ECO:0000256" key="1">
    <source>
        <dbReference type="ARBA" id="ARBA00004651"/>
    </source>
</evidence>
<evidence type="ECO:0000256" key="4">
    <source>
        <dbReference type="ARBA" id="ARBA00022692"/>
    </source>
</evidence>
<feature type="transmembrane region" description="Helical" evidence="7">
    <location>
        <begin position="269"/>
        <end position="287"/>
    </location>
</feature>
<keyword evidence="6 7" id="KW-0472">Membrane</keyword>
<keyword evidence="3" id="KW-1003">Cell membrane</keyword>
<name>A0A0G1HW98_9BACT</name>
<evidence type="ECO:0000256" key="3">
    <source>
        <dbReference type="ARBA" id="ARBA00022475"/>
    </source>
</evidence>
<protein>
    <recommendedName>
        <fullName evidence="10">Permease</fullName>
    </recommendedName>
</protein>
<proteinExistence type="inferred from homology"/>
<feature type="transmembrane region" description="Helical" evidence="7">
    <location>
        <begin position="206"/>
        <end position="226"/>
    </location>
</feature>
<dbReference type="EMBL" id="LCGX01000020">
    <property type="protein sequence ID" value="KKT23912.1"/>
    <property type="molecule type" value="Genomic_DNA"/>
</dbReference>
<feature type="transmembrane region" description="Helical" evidence="7">
    <location>
        <begin position="140"/>
        <end position="160"/>
    </location>
</feature>
<comment type="similarity">
    <text evidence="2">Belongs to the UPF0718 family.</text>
</comment>
<keyword evidence="5 7" id="KW-1133">Transmembrane helix</keyword>
<comment type="caution">
    <text evidence="8">The sequence shown here is derived from an EMBL/GenBank/DDBJ whole genome shotgun (WGS) entry which is preliminary data.</text>
</comment>
<evidence type="ECO:0000256" key="6">
    <source>
        <dbReference type="ARBA" id="ARBA00023136"/>
    </source>
</evidence>
<dbReference type="AlphaFoldDB" id="A0A0G1HW98"/>
<dbReference type="PANTHER" id="PTHR42775">
    <property type="entry name" value="PERMEASE RV2963-RELATED"/>
    <property type="match status" value="1"/>
</dbReference>
<evidence type="ECO:0000313" key="8">
    <source>
        <dbReference type="EMBL" id="KKT23912.1"/>
    </source>
</evidence>
<evidence type="ECO:0000256" key="5">
    <source>
        <dbReference type="ARBA" id="ARBA00022989"/>
    </source>
</evidence>
<evidence type="ECO:0008006" key="10">
    <source>
        <dbReference type="Google" id="ProtNLM"/>
    </source>
</evidence>
<reference evidence="8 9" key="1">
    <citation type="journal article" date="2015" name="Nature">
        <title>rRNA introns, odd ribosomes, and small enigmatic genomes across a large radiation of phyla.</title>
        <authorList>
            <person name="Brown C.T."/>
            <person name="Hug L.A."/>
            <person name="Thomas B.C."/>
            <person name="Sharon I."/>
            <person name="Castelle C.J."/>
            <person name="Singh A."/>
            <person name="Wilkins M.J."/>
            <person name="Williams K.H."/>
            <person name="Banfield J.F."/>
        </authorList>
    </citation>
    <scope>NUCLEOTIDE SEQUENCE [LARGE SCALE GENOMIC DNA]</scope>
</reference>
<feature type="transmembrane region" description="Helical" evidence="7">
    <location>
        <begin position="238"/>
        <end position="263"/>
    </location>
</feature>
<dbReference type="Proteomes" id="UP000033831">
    <property type="component" value="Unassembled WGS sequence"/>
</dbReference>
<feature type="transmembrane region" description="Helical" evidence="7">
    <location>
        <begin position="299"/>
        <end position="320"/>
    </location>
</feature>
<evidence type="ECO:0000313" key="9">
    <source>
        <dbReference type="Proteomes" id="UP000033831"/>
    </source>
</evidence>
<dbReference type="GO" id="GO:0005886">
    <property type="term" value="C:plasma membrane"/>
    <property type="evidence" value="ECO:0007669"/>
    <property type="project" value="UniProtKB-SubCell"/>
</dbReference>
<dbReference type="InterPro" id="IPR005524">
    <property type="entry name" value="DUF318"/>
</dbReference>
<dbReference type="PATRIC" id="fig|1618779.3.peg.422"/>
<evidence type="ECO:0000256" key="2">
    <source>
        <dbReference type="ARBA" id="ARBA00006386"/>
    </source>
</evidence>
<organism evidence="8 9">
    <name type="scientific">Candidatus Nomurabacteria bacterium GW2011_GWF2_43_8</name>
    <dbReference type="NCBI Taxonomy" id="1618779"/>
    <lineage>
        <taxon>Bacteria</taxon>
        <taxon>Candidatus Nomuraibacteriota</taxon>
    </lineage>
</organism>